<dbReference type="EMBL" id="MPDK01000005">
    <property type="protein sequence ID" value="PWI58260.1"/>
    <property type="molecule type" value="Genomic_DNA"/>
</dbReference>
<evidence type="ECO:0000313" key="4">
    <source>
        <dbReference type="Proteomes" id="UP000245380"/>
    </source>
</evidence>
<keyword evidence="1" id="KW-1133">Transmembrane helix</keyword>
<evidence type="ECO:0000313" key="2">
    <source>
        <dbReference type="EMBL" id="PWI56835.1"/>
    </source>
</evidence>
<dbReference type="AlphaFoldDB" id="A0A2U3D6D5"/>
<evidence type="ECO:0000256" key="1">
    <source>
        <dbReference type="SAM" id="Phobius"/>
    </source>
</evidence>
<comment type="caution">
    <text evidence="2">The sequence shown here is derived from an EMBL/GenBank/DDBJ whole genome shotgun (WGS) entry which is preliminary data.</text>
</comment>
<protein>
    <submittedName>
        <fullName evidence="2">Uncharacterized protein</fullName>
    </submittedName>
</protein>
<feature type="transmembrane region" description="Helical" evidence="1">
    <location>
        <begin position="6"/>
        <end position="29"/>
    </location>
</feature>
<dbReference type="Proteomes" id="UP000245380">
    <property type="component" value="Unassembled WGS sequence"/>
</dbReference>
<sequence length="60" mass="6745">MLRLIVVSSVSTIVGYIAIKIGTWLLVKFFGTDKTDASKSLWYGISIGWIVFETHLLGIW</sequence>
<feature type="transmembrane region" description="Helical" evidence="1">
    <location>
        <begin position="41"/>
        <end position="59"/>
    </location>
</feature>
<keyword evidence="4" id="KW-1185">Reference proteome</keyword>
<dbReference type="RefSeq" id="WP_109430051.1">
    <property type="nucleotide sequence ID" value="NZ_MPDK01000005.1"/>
</dbReference>
<keyword evidence="1" id="KW-0812">Transmembrane</keyword>
<name>A0A2U3D6D5_SULT2</name>
<keyword evidence="1" id="KW-0472">Membrane</keyword>
<accession>A0A2U3D6D5</accession>
<proteinExistence type="predicted"/>
<organism evidence="2 4">
    <name type="scientific">Sulfoacidibacillus thermotolerans</name>
    <name type="common">Acidibacillus sulfuroxidans</name>
    <dbReference type="NCBI Taxonomy" id="1765684"/>
    <lineage>
        <taxon>Bacteria</taxon>
        <taxon>Bacillati</taxon>
        <taxon>Bacillota</taxon>
        <taxon>Bacilli</taxon>
        <taxon>Bacillales</taxon>
        <taxon>Alicyclobacillaceae</taxon>
        <taxon>Sulfoacidibacillus</taxon>
    </lineage>
</organism>
<evidence type="ECO:0000313" key="3">
    <source>
        <dbReference type="EMBL" id="PWI58260.1"/>
    </source>
</evidence>
<dbReference type="EMBL" id="MPDK01000025">
    <property type="protein sequence ID" value="PWI56835.1"/>
    <property type="molecule type" value="Genomic_DNA"/>
</dbReference>
<reference evidence="2 4" key="1">
    <citation type="submission" date="2016-11" db="EMBL/GenBank/DDBJ databases">
        <title>Comparative genomics of Acidibacillus ferroxidans species.</title>
        <authorList>
            <person name="Oliveira G."/>
            <person name="Nunes G."/>
            <person name="Oliveira R."/>
            <person name="Araujo F."/>
            <person name="Salim A."/>
            <person name="Scholte L."/>
            <person name="Morais D."/>
            <person name="Nancucheo I."/>
            <person name="Johnson D.B."/>
            <person name="Grail B."/>
            <person name="Bittencourt J."/>
            <person name="Valadares R."/>
        </authorList>
    </citation>
    <scope>NUCLEOTIDE SEQUENCE [LARGE SCALE GENOMIC DNA]</scope>
    <source>
        <strain evidence="2 4">Y002</strain>
    </source>
</reference>
<gene>
    <name evidence="3" type="ORF">BM613_04920</name>
    <name evidence="2" type="ORF">BM613_11840</name>
</gene>